<gene>
    <name evidence="1" type="ORF">ATNIH1004_009112</name>
</gene>
<protein>
    <submittedName>
        <fullName evidence="1">Uncharacterized protein</fullName>
    </submittedName>
</protein>
<comment type="caution">
    <text evidence="1">The sequence shown here is derived from an EMBL/GenBank/DDBJ whole genome shotgun (WGS) entry which is preliminary data.</text>
</comment>
<evidence type="ECO:0000313" key="1">
    <source>
        <dbReference type="EMBL" id="KAA8644903.1"/>
    </source>
</evidence>
<accession>A0A5M9MIW8</accession>
<proteinExistence type="predicted"/>
<sequence length="114" mass="12762">MANRPHSSSITSPNREIKSSQKLVWISETLHATGNHDHPVCPEGAAGDRGHHVVDTMWSTSAITFNGRYIIRLVFDAQRGPELGELVEDVQEGVNYFEHLRAPEKGFSLFTLYT</sequence>
<name>A0A5M9MIW8_9EURO</name>
<evidence type="ECO:0000313" key="2">
    <source>
        <dbReference type="Proteomes" id="UP000324241"/>
    </source>
</evidence>
<dbReference type="AlphaFoldDB" id="A0A5M9MIW8"/>
<dbReference type="GeneID" id="54331814"/>
<reference evidence="1 2" key="1">
    <citation type="submission" date="2019-08" db="EMBL/GenBank/DDBJ databases">
        <title>The genome sequence of a newly discovered highly antifungal drug resistant Aspergillus species, Aspergillus tanneri NIH 1004.</title>
        <authorList>
            <person name="Mounaud S."/>
            <person name="Singh I."/>
            <person name="Joardar V."/>
            <person name="Pakala S."/>
            <person name="Pakala S."/>
            <person name="Venepally P."/>
            <person name="Chung J.K."/>
            <person name="Losada L."/>
            <person name="Nierman W.C."/>
        </authorList>
    </citation>
    <scope>NUCLEOTIDE SEQUENCE [LARGE SCALE GENOMIC DNA]</scope>
    <source>
        <strain evidence="1 2">NIH1004</strain>
    </source>
</reference>
<dbReference type="Proteomes" id="UP000324241">
    <property type="component" value="Unassembled WGS sequence"/>
</dbReference>
<dbReference type="RefSeq" id="XP_033424264.1">
    <property type="nucleotide sequence ID" value="XM_033573712.1"/>
</dbReference>
<dbReference type="EMBL" id="QUQM01000006">
    <property type="protein sequence ID" value="KAA8644903.1"/>
    <property type="molecule type" value="Genomic_DNA"/>
</dbReference>
<organism evidence="1 2">
    <name type="scientific">Aspergillus tanneri</name>
    <dbReference type="NCBI Taxonomy" id="1220188"/>
    <lineage>
        <taxon>Eukaryota</taxon>
        <taxon>Fungi</taxon>
        <taxon>Dikarya</taxon>
        <taxon>Ascomycota</taxon>
        <taxon>Pezizomycotina</taxon>
        <taxon>Eurotiomycetes</taxon>
        <taxon>Eurotiomycetidae</taxon>
        <taxon>Eurotiales</taxon>
        <taxon>Aspergillaceae</taxon>
        <taxon>Aspergillus</taxon>
        <taxon>Aspergillus subgen. Circumdati</taxon>
    </lineage>
</organism>